<dbReference type="RefSeq" id="WP_316934969.1">
    <property type="nucleotide sequence ID" value="NZ_CP135996.1"/>
</dbReference>
<feature type="region of interest" description="Disordered" evidence="1">
    <location>
        <begin position="1"/>
        <end position="33"/>
    </location>
</feature>
<reference evidence="5" key="2">
    <citation type="submission" date="2024-06" db="EMBL/GenBank/DDBJ databases">
        <title>Caproicibacterium argilliputei sp. nov, a novel caproic acid producing anaerobic bacterium isolated from pit mud.</title>
        <authorList>
            <person name="Zeng C."/>
        </authorList>
    </citation>
    <scope>NUCLEOTIDE SEQUENCE [LARGE SCALE GENOMIC DNA]</scope>
    <source>
        <strain evidence="5">ZCY20-5</strain>
    </source>
</reference>
<dbReference type="Proteomes" id="UP001300604">
    <property type="component" value="Chromosome"/>
</dbReference>
<evidence type="ECO:0000256" key="2">
    <source>
        <dbReference type="SAM" id="Phobius"/>
    </source>
</evidence>
<dbReference type="Gene3D" id="2.70.70.10">
    <property type="entry name" value="Glucose Permease (Domain IIA)"/>
    <property type="match status" value="1"/>
</dbReference>
<feature type="region of interest" description="Disordered" evidence="1">
    <location>
        <begin position="79"/>
        <end position="114"/>
    </location>
</feature>
<dbReference type="Pfam" id="PF01551">
    <property type="entry name" value="Peptidase_M23"/>
    <property type="match status" value="1"/>
</dbReference>
<dbReference type="InterPro" id="IPR016047">
    <property type="entry name" value="M23ase_b-sheet_dom"/>
</dbReference>
<keyword evidence="2" id="KW-0812">Transmembrane</keyword>
<keyword evidence="5" id="KW-1185">Reference proteome</keyword>
<dbReference type="GO" id="GO:0004222">
    <property type="term" value="F:metalloendopeptidase activity"/>
    <property type="evidence" value="ECO:0007669"/>
    <property type="project" value="TreeGrafter"/>
</dbReference>
<keyword evidence="2" id="KW-1133">Transmembrane helix</keyword>
<feature type="domain" description="M23ase beta-sheet core" evidence="3">
    <location>
        <begin position="157"/>
        <end position="253"/>
    </location>
</feature>
<feature type="compositionally biased region" description="Low complexity" evidence="1">
    <location>
        <begin position="105"/>
        <end position="114"/>
    </location>
</feature>
<dbReference type="EMBL" id="CP135996">
    <property type="protein sequence ID" value="WOC31769.1"/>
    <property type="molecule type" value="Genomic_DNA"/>
</dbReference>
<dbReference type="InterPro" id="IPR011055">
    <property type="entry name" value="Dup_hybrid_motif"/>
</dbReference>
<proteinExistence type="predicted"/>
<organism evidence="4 5">
    <name type="scientific">Caproicibacterium argilliputei</name>
    <dbReference type="NCBI Taxonomy" id="3030016"/>
    <lineage>
        <taxon>Bacteria</taxon>
        <taxon>Bacillati</taxon>
        <taxon>Bacillota</taxon>
        <taxon>Clostridia</taxon>
        <taxon>Eubacteriales</taxon>
        <taxon>Oscillospiraceae</taxon>
        <taxon>Caproicibacterium</taxon>
    </lineage>
</organism>
<dbReference type="KEGG" id="carl:PXC00_11255"/>
<gene>
    <name evidence="4" type="ORF">PXC00_11255</name>
</gene>
<keyword evidence="2" id="KW-0472">Membrane</keyword>
<dbReference type="InterPro" id="IPR050570">
    <property type="entry name" value="Cell_wall_metabolism_enzyme"/>
</dbReference>
<keyword evidence="4" id="KW-0378">Hydrolase</keyword>
<protein>
    <submittedName>
        <fullName evidence="4">M23 family metallopeptidase</fullName>
        <ecNumber evidence="4">3.4.-.-</ecNumber>
    </submittedName>
</protein>
<accession>A0AA97D9G3</accession>
<dbReference type="PANTHER" id="PTHR21666">
    <property type="entry name" value="PEPTIDASE-RELATED"/>
    <property type="match status" value="1"/>
</dbReference>
<feature type="compositionally biased region" description="Low complexity" evidence="1">
    <location>
        <begin position="79"/>
        <end position="97"/>
    </location>
</feature>
<dbReference type="CDD" id="cd12797">
    <property type="entry name" value="M23_peptidase"/>
    <property type="match status" value="1"/>
</dbReference>
<reference evidence="5" key="3">
    <citation type="submission" date="2024-06" db="EMBL/GenBank/DDBJ databases">
        <authorList>
            <person name="Zeng C."/>
        </authorList>
    </citation>
    <scope>NUCLEOTIDE SEQUENCE [LARGE SCALE GENOMIC DNA]</scope>
    <source>
        <strain evidence="5">ZCY20-5</strain>
    </source>
</reference>
<evidence type="ECO:0000313" key="4">
    <source>
        <dbReference type="EMBL" id="WOC31769.1"/>
    </source>
</evidence>
<reference evidence="4 5" key="1">
    <citation type="submission" date="2024-06" db="EMBL/GenBank/DDBJ databases">
        <title>Caproicibacterium argilliputei sp. nov, a novel caproic acid producing anaerobic bacterium isolated from pit mud.</title>
        <authorList>
            <person name="Xia S."/>
        </authorList>
    </citation>
    <scope>NUCLEOTIDE SEQUENCE [LARGE SCALE GENOMIC DNA]</scope>
    <source>
        <strain evidence="4 5">ZCY20-5</strain>
    </source>
</reference>
<evidence type="ECO:0000256" key="1">
    <source>
        <dbReference type="SAM" id="MobiDB-lite"/>
    </source>
</evidence>
<dbReference type="PANTHER" id="PTHR21666:SF270">
    <property type="entry name" value="MUREIN HYDROLASE ACTIVATOR ENVC"/>
    <property type="match status" value="1"/>
</dbReference>
<name>A0AA97D9G3_9FIRM</name>
<feature type="compositionally biased region" description="Basic and acidic residues" evidence="1">
    <location>
        <begin position="1"/>
        <end position="16"/>
    </location>
</feature>
<dbReference type="EC" id="3.4.-.-" evidence="4"/>
<evidence type="ECO:0000313" key="5">
    <source>
        <dbReference type="Proteomes" id="UP001300604"/>
    </source>
</evidence>
<dbReference type="AlphaFoldDB" id="A0AA97D9G3"/>
<dbReference type="SUPFAM" id="SSF51261">
    <property type="entry name" value="Duplicated hybrid motif"/>
    <property type="match status" value="1"/>
</dbReference>
<feature type="transmembrane region" description="Helical" evidence="2">
    <location>
        <begin position="38"/>
        <end position="57"/>
    </location>
</feature>
<evidence type="ECO:0000259" key="3">
    <source>
        <dbReference type="Pfam" id="PF01551"/>
    </source>
</evidence>
<sequence>MNNEDYRQDEEQKEENPTEYTPQRKPAEQKPSPGKKGFYIALAVCLVAVAVAGWTTYDSVHQYKKASVAIPTVVSEAETVVSEEPAAASTETASSPAGKDESKPQSKATQAATKSQKKAVEAAAVVTKLEMPVKDAAVQQAFSETPLYSKTMKDWRAHTGVDLRADKGTAVIAAADGTVQSISTVDGMGCTVQMTHTGGLTTWYCGIGNVAVKKGDVLKAGQKLGVVDTVPSEAAGASHLHFAVQKNGTFVDPAPFLQQRAK</sequence>